<evidence type="ECO:0000313" key="4">
    <source>
        <dbReference type="Proteomes" id="UP000295132"/>
    </source>
</evidence>
<proteinExistence type="predicted"/>
<accession>A0A4R5VY51</accession>
<protein>
    <recommendedName>
        <fullName evidence="6">Polyhydroxyalkanoic acid synthase subunit PhaR</fullName>
    </recommendedName>
</protein>
<dbReference type="Proteomes" id="UP000295132">
    <property type="component" value="Unassembled WGS sequence"/>
</dbReference>
<dbReference type="Proteomes" id="UP001178888">
    <property type="component" value="Unassembled WGS sequence"/>
</dbReference>
<comment type="caution">
    <text evidence="3">The sequence shown here is derived from an EMBL/GenBank/DDBJ whole genome shotgun (WGS) entry which is preliminary data.</text>
</comment>
<sequence length="134" mass="15328">MSSETNIYEMWKDFYSKSSSFFDDKVKEDFPSKGMGQILEMNLMFKKMIDESTEKYLEFVNVPSRTDLANLSSLIVNVDAKVDNLEELLEDAADKTIDPASYQRDLAAIKKDMKNLDNKLNQILAALKLPETSK</sequence>
<evidence type="ECO:0000313" key="5">
    <source>
        <dbReference type="Proteomes" id="UP001178888"/>
    </source>
</evidence>
<dbReference type="EMBL" id="JAVGVR010000001">
    <property type="protein sequence ID" value="MDQ6597154.1"/>
    <property type="molecule type" value="Genomic_DNA"/>
</dbReference>
<organism evidence="3 4">
    <name type="scientific">Bacillus salipaludis</name>
    <dbReference type="NCBI Taxonomy" id="2547811"/>
    <lineage>
        <taxon>Bacteria</taxon>
        <taxon>Bacillati</taxon>
        <taxon>Bacillota</taxon>
        <taxon>Bacilli</taxon>
        <taxon>Bacillales</taxon>
        <taxon>Bacillaceae</taxon>
        <taxon>Bacillus</taxon>
    </lineage>
</organism>
<dbReference type="EMBL" id="SMYO01000003">
    <property type="protein sequence ID" value="TDK63392.1"/>
    <property type="molecule type" value="Genomic_DNA"/>
</dbReference>
<evidence type="ECO:0000313" key="3">
    <source>
        <dbReference type="EMBL" id="TDK63392.1"/>
    </source>
</evidence>
<feature type="coiled-coil region" evidence="1">
    <location>
        <begin position="68"/>
        <end position="126"/>
    </location>
</feature>
<gene>
    <name evidence="3" type="ORF">E2K98_08105</name>
    <name evidence="2" type="ORF">RCG21_12445</name>
</gene>
<reference evidence="3 4" key="1">
    <citation type="submission" date="2019-03" db="EMBL/GenBank/DDBJ databases">
        <title>Bacillus niacini sp. nov. a Nicotinate-Metabolizing Mesophile Isolated from Soil.</title>
        <authorList>
            <person name="Zhang G."/>
        </authorList>
    </citation>
    <scope>NUCLEOTIDE SEQUENCE [LARGE SCALE GENOMIC DNA]</scope>
    <source>
        <strain evidence="3 4">WN066</strain>
    </source>
</reference>
<name>A0A4R5VY51_9BACI</name>
<evidence type="ECO:0000313" key="2">
    <source>
        <dbReference type="EMBL" id="MDQ6597154.1"/>
    </source>
</evidence>
<dbReference type="RefSeq" id="WP_133333725.1">
    <property type="nucleotide sequence ID" value="NZ_JAVGVR010000001.1"/>
</dbReference>
<evidence type="ECO:0008006" key="6">
    <source>
        <dbReference type="Google" id="ProtNLM"/>
    </source>
</evidence>
<keyword evidence="5" id="KW-1185">Reference proteome</keyword>
<dbReference type="AlphaFoldDB" id="A0A4R5VY51"/>
<keyword evidence="1" id="KW-0175">Coiled coil</keyword>
<reference evidence="2" key="2">
    <citation type="submission" date="2023-08" db="EMBL/GenBank/DDBJ databases">
        <title>Nitrogen cycling bacteria in agricultural field soils.</title>
        <authorList>
            <person name="Jang J."/>
        </authorList>
    </citation>
    <scope>NUCLEOTIDE SEQUENCE</scope>
    <source>
        <strain evidence="2">PS3-36</strain>
    </source>
</reference>
<evidence type="ECO:0000256" key="1">
    <source>
        <dbReference type="SAM" id="Coils"/>
    </source>
</evidence>